<dbReference type="InterPro" id="IPR040441">
    <property type="entry name" value="CFA20/CFAP20DC"/>
</dbReference>
<protein>
    <recommendedName>
        <fullName evidence="1">CFA20 domain-containing protein</fullName>
    </recommendedName>
</protein>
<comment type="caution">
    <text evidence="2">The sequence shown here is derived from an EMBL/GenBank/DDBJ whole genome shotgun (WGS) entry which is preliminary data.</text>
</comment>
<dbReference type="SMR" id="A0A482X2I4"/>
<organism evidence="2 3">
    <name type="scientific">Laodelphax striatellus</name>
    <name type="common">Small brown planthopper</name>
    <name type="synonym">Delphax striatella</name>
    <dbReference type="NCBI Taxonomy" id="195883"/>
    <lineage>
        <taxon>Eukaryota</taxon>
        <taxon>Metazoa</taxon>
        <taxon>Ecdysozoa</taxon>
        <taxon>Arthropoda</taxon>
        <taxon>Hexapoda</taxon>
        <taxon>Insecta</taxon>
        <taxon>Pterygota</taxon>
        <taxon>Neoptera</taxon>
        <taxon>Paraneoptera</taxon>
        <taxon>Hemiptera</taxon>
        <taxon>Auchenorrhyncha</taxon>
        <taxon>Fulgoroidea</taxon>
        <taxon>Delphacidae</taxon>
        <taxon>Criomorphinae</taxon>
        <taxon>Laodelphax</taxon>
    </lineage>
</organism>
<dbReference type="AlphaFoldDB" id="A0A482X2I4"/>
<evidence type="ECO:0000313" key="2">
    <source>
        <dbReference type="EMBL" id="RZF39806.1"/>
    </source>
</evidence>
<dbReference type="PANTHER" id="PTHR12458">
    <property type="entry name" value="ORF PROTEIN"/>
    <property type="match status" value="1"/>
</dbReference>
<accession>A0A482X2I4</accession>
<dbReference type="InterPro" id="IPR007714">
    <property type="entry name" value="CFA20_dom"/>
</dbReference>
<gene>
    <name evidence="2" type="ORF">LSTR_LSTR000454</name>
</gene>
<reference evidence="2 3" key="1">
    <citation type="journal article" date="2017" name="Gigascience">
        <title>Genome sequence of the small brown planthopper, Laodelphax striatellus.</title>
        <authorList>
            <person name="Zhu J."/>
            <person name="Jiang F."/>
            <person name="Wang X."/>
            <person name="Yang P."/>
            <person name="Bao Y."/>
            <person name="Zhao W."/>
            <person name="Wang W."/>
            <person name="Lu H."/>
            <person name="Wang Q."/>
            <person name="Cui N."/>
            <person name="Li J."/>
            <person name="Chen X."/>
            <person name="Luo L."/>
            <person name="Yu J."/>
            <person name="Kang L."/>
            <person name="Cui F."/>
        </authorList>
    </citation>
    <scope>NUCLEOTIDE SEQUENCE [LARGE SCALE GENOMIC DNA]</scope>
    <source>
        <strain evidence="2">Lst14</strain>
    </source>
</reference>
<sequence length="206" mass="24098">MFSNTYQQGLLTAFFAGGSRPLAIWKTTVREGHVKRVSDEDANNCLALEIVASNVATTYITSPPDSSPTASLGIRLPWIYIIFKNLNRYFSFEIQILDETNTRRRFRMSNYQSTTRIRPFTCTMPLALNKNWNQVQFNLEEFVRKAYNTGYVETQRLQVHANCRLRRIFFSSRVYTASELPIEYKLIIPKSKLRKSEHHKQNEEEK</sequence>
<dbReference type="STRING" id="195883.A0A482X2I4"/>
<keyword evidence="3" id="KW-1185">Reference proteome</keyword>
<evidence type="ECO:0000313" key="3">
    <source>
        <dbReference type="Proteomes" id="UP000291343"/>
    </source>
</evidence>
<dbReference type="OrthoDB" id="7486196at2759"/>
<proteinExistence type="predicted"/>
<dbReference type="EMBL" id="QKKF02019547">
    <property type="protein sequence ID" value="RZF39806.1"/>
    <property type="molecule type" value="Genomic_DNA"/>
</dbReference>
<evidence type="ECO:0000259" key="1">
    <source>
        <dbReference type="Pfam" id="PF05018"/>
    </source>
</evidence>
<dbReference type="Pfam" id="PF05018">
    <property type="entry name" value="CFA20_dom"/>
    <property type="match status" value="1"/>
</dbReference>
<dbReference type="InParanoid" id="A0A482X2I4"/>
<name>A0A482X2I4_LAOST</name>
<dbReference type="Proteomes" id="UP000291343">
    <property type="component" value="Unassembled WGS sequence"/>
</dbReference>
<feature type="domain" description="CFA20" evidence="1">
    <location>
        <begin position="1"/>
        <end position="187"/>
    </location>
</feature>